<dbReference type="Pfam" id="PF01022">
    <property type="entry name" value="HTH_5"/>
    <property type="match status" value="1"/>
</dbReference>
<keyword evidence="3" id="KW-0804">Transcription</keyword>
<dbReference type="PANTHER" id="PTHR33154">
    <property type="entry name" value="TRANSCRIPTIONAL REGULATOR, ARSR FAMILY"/>
    <property type="match status" value="1"/>
</dbReference>
<keyword evidence="1" id="KW-0805">Transcription regulation</keyword>
<dbReference type="Gene3D" id="1.10.10.10">
    <property type="entry name" value="Winged helix-like DNA-binding domain superfamily/Winged helix DNA-binding domain"/>
    <property type="match status" value="1"/>
</dbReference>
<dbReference type="PROSITE" id="PS50987">
    <property type="entry name" value="HTH_ARSR_2"/>
    <property type="match status" value="1"/>
</dbReference>
<dbReference type="InterPro" id="IPR051081">
    <property type="entry name" value="HTH_MetalResp_TranReg"/>
</dbReference>
<name>A0A1G7UHB7_9LACT</name>
<dbReference type="OrthoDB" id="9799175at2"/>
<organism evidence="5 6">
    <name type="scientific">Facklamia miroungae</name>
    <dbReference type="NCBI Taxonomy" id="120956"/>
    <lineage>
        <taxon>Bacteria</taxon>
        <taxon>Bacillati</taxon>
        <taxon>Bacillota</taxon>
        <taxon>Bacilli</taxon>
        <taxon>Lactobacillales</taxon>
        <taxon>Aerococcaceae</taxon>
        <taxon>Facklamia</taxon>
    </lineage>
</organism>
<dbReference type="PRINTS" id="PR00778">
    <property type="entry name" value="HTHARSR"/>
</dbReference>
<dbReference type="RefSeq" id="WP_090290327.1">
    <property type="nucleotide sequence ID" value="NZ_FNCK01000010.1"/>
</dbReference>
<keyword evidence="2" id="KW-0238">DNA-binding</keyword>
<dbReference type="SUPFAM" id="SSF46785">
    <property type="entry name" value="Winged helix' DNA-binding domain"/>
    <property type="match status" value="1"/>
</dbReference>
<dbReference type="InterPro" id="IPR036390">
    <property type="entry name" value="WH_DNA-bd_sf"/>
</dbReference>
<sequence length="86" mass="9857">MSFQMLFKALSDPNRRKILELLRPGPLTAGEIVRHFNSAGSTISKHLSILKQADLVIDKREGQFIYYELNTSVLDSVIQWLINLEK</sequence>
<dbReference type="InterPro" id="IPR036388">
    <property type="entry name" value="WH-like_DNA-bd_sf"/>
</dbReference>
<dbReference type="AlphaFoldDB" id="A0A1G7UHB7"/>
<evidence type="ECO:0000313" key="5">
    <source>
        <dbReference type="EMBL" id="SDG46942.1"/>
    </source>
</evidence>
<keyword evidence="6" id="KW-1185">Reference proteome</keyword>
<dbReference type="NCBIfam" id="NF033788">
    <property type="entry name" value="HTH_metalloreg"/>
    <property type="match status" value="1"/>
</dbReference>
<dbReference type="SMART" id="SM00418">
    <property type="entry name" value="HTH_ARSR"/>
    <property type="match status" value="1"/>
</dbReference>
<dbReference type="PANTHER" id="PTHR33154:SF33">
    <property type="entry name" value="TRANSCRIPTIONAL REPRESSOR SDPR"/>
    <property type="match status" value="1"/>
</dbReference>
<dbReference type="InterPro" id="IPR001845">
    <property type="entry name" value="HTH_ArsR_DNA-bd_dom"/>
</dbReference>
<gene>
    <name evidence="5" type="ORF">SAMN05421791_11018</name>
</gene>
<dbReference type="NCBIfam" id="NF033789">
    <property type="entry name" value="repress_SdpR"/>
    <property type="match status" value="1"/>
</dbReference>
<evidence type="ECO:0000256" key="2">
    <source>
        <dbReference type="ARBA" id="ARBA00023125"/>
    </source>
</evidence>
<dbReference type="InterPro" id="IPR011991">
    <property type="entry name" value="ArsR-like_HTH"/>
</dbReference>
<reference evidence="5 6" key="1">
    <citation type="submission" date="2016-10" db="EMBL/GenBank/DDBJ databases">
        <authorList>
            <person name="de Groot N.N."/>
        </authorList>
    </citation>
    <scope>NUCLEOTIDE SEQUENCE [LARGE SCALE GENOMIC DNA]</scope>
    <source>
        <strain evidence="5 6">ATCC BAA-466</strain>
    </source>
</reference>
<dbReference type="InterPro" id="IPR047796">
    <property type="entry name" value="SdpR-like_repress"/>
</dbReference>
<proteinExistence type="predicted"/>
<dbReference type="CDD" id="cd00090">
    <property type="entry name" value="HTH_ARSR"/>
    <property type="match status" value="1"/>
</dbReference>
<dbReference type="Proteomes" id="UP000199708">
    <property type="component" value="Unassembled WGS sequence"/>
</dbReference>
<evidence type="ECO:0000256" key="1">
    <source>
        <dbReference type="ARBA" id="ARBA00023015"/>
    </source>
</evidence>
<dbReference type="GO" id="GO:0003700">
    <property type="term" value="F:DNA-binding transcription factor activity"/>
    <property type="evidence" value="ECO:0007669"/>
    <property type="project" value="InterPro"/>
</dbReference>
<dbReference type="STRING" id="120956.SAMN05421791_11018"/>
<dbReference type="EMBL" id="FNCK01000010">
    <property type="protein sequence ID" value="SDG46942.1"/>
    <property type="molecule type" value="Genomic_DNA"/>
</dbReference>
<dbReference type="GO" id="GO:0003677">
    <property type="term" value="F:DNA binding"/>
    <property type="evidence" value="ECO:0007669"/>
    <property type="project" value="UniProtKB-KW"/>
</dbReference>
<evidence type="ECO:0000259" key="4">
    <source>
        <dbReference type="PROSITE" id="PS50987"/>
    </source>
</evidence>
<protein>
    <submittedName>
        <fullName evidence="5">Helix-turn-helix domain-containing protein</fullName>
    </submittedName>
</protein>
<evidence type="ECO:0000313" key="6">
    <source>
        <dbReference type="Proteomes" id="UP000199708"/>
    </source>
</evidence>
<accession>A0A1G7UHB7</accession>
<feature type="domain" description="HTH arsR-type" evidence="4">
    <location>
        <begin position="1"/>
        <end position="86"/>
    </location>
</feature>
<evidence type="ECO:0000256" key="3">
    <source>
        <dbReference type="ARBA" id="ARBA00023163"/>
    </source>
</evidence>